<organism evidence="4 5">
    <name type="scientific">Apteryx owenii</name>
    <name type="common">Little spotted kiwi</name>
    <dbReference type="NCBI Taxonomy" id="8824"/>
    <lineage>
        <taxon>Eukaryota</taxon>
        <taxon>Metazoa</taxon>
        <taxon>Chordata</taxon>
        <taxon>Craniata</taxon>
        <taxon>Vertebrata</taxon>
        <taxon>Euteleostomi</taxon>
        <taxon>Archelosauria</taxon>
        <taxon>Archosauria</taxon>
        <taxon>Dinosauria</taxon>
        <taxon>Saurischia</taxon>
        <taxon>Theropoda</taxon>
        <taxon>Coelurosauria</taxon>
        <taxon>Aves</taxon>
        <taxon>Palaeognathae</taxon>
        <taxon>Apterygiformes</taxon>
        <taxon>Apterygidae</taxon>
        <taxon>Apteryx</taxon>
    </lineage>
</organism>
<dbReference type="GO" id="GO:0009968">
    <property type="term" value="P:negative regulation of signal transduction"/>
    <property type="evidence" value="ECO:0007669"/>
    <property type="project" value="UniProtKB-KW"/>
</dbReference>
<name>A0A8B9P2M0_APTOW</name>
<evidence type="ECO:0008006" key="6">
    <source>
        <dbReference type="Google" id="ProtNLM"/>
    </source>
</evidence>
<evidence type="ECO:0000313" key="5">
    <source>
        <dbReference type="Proteomes" id="UP000694424"/>
    </source>
</evidence>
<dbReference type="Proteomes" id="UP000694424">
    <property type="component" value="Unplaced"/>
</dbReference>
<keyword evidence="5" id="KW-1185">Reference proteome</keyword>
<dbReference type="PANTHER" id="PTHR21029">
    <property type="entry name" value="R-SEVEN BINDING PROTEIN (R7BP) HOMOLOG"/>
    <property type="match status" value="1"/>
</dbReference>
<dbReference type="InterPro" id="IPR026512">
    <property type="entry name" value="RGS7BP/RGS9BP"/>
</dbReference>
<keyword evidence="2" id="KW-0734">Signal transduction inhibitor</keyword>
<reference evidence="4" key="2">
    <citation type="submission" date="2025-09" db="UniProtKB">
        <authorList>
            <consortium name="Ensembl"/>
        </authorList>
    </citation>
    <scope>IDENTIFICATION</scope>
</reference>
<dbReference type="AlphaFoldDB" id="A0A8B9P2M0"/>
<dbReference type="Ensembl" id="ENSAOWT00000006664.1">
    <property type="protein sequence ID" value="ENSAOWP00000005886.1"/>
    <property type="gene ID" value="ENSAOWG00000004027.1"/>
</dbReference>
<reference evidence="4" key="1">
    <citation type="submission" date="2025-08" db="UniProtKB">
        <authorList>
            <consortium name="Ensembl"/>
        </authorList>
    </citation>
    <scope>IDENTIFICATION</scope>
</reference>
<evidence type="ECO:0000256" key="1">
    <source>
        <dbReference type="ARBA" id="ARBA00007457"/>
    </source>
</evidence>
<comment type="similarity">
    <text evidence="1">Belongs to the RGS7BP/RGS9BP family.</text>
</comment>
<evidence type="ECO:0000313" key="4">
    <source>
        <dbReference type="Ensembl" id="ENSAOWP00000005886.1"/>
    </source>
</evidence>
<proteinExistence type="inferred from homology"/>
<feature type="region of interest" description="Disordered" evidence="3">
    <location>
        <begin position="138"/>
        <end position="168"/>
    </location>
</feature>
<evidence type="ECO:0000256" key="3">
    <source>
        <dbReference type="SAM" id="MobiDB-lite"/>
    </source>
</evidence>
<accession>A0A8B9P2M0</accession>
<evidence type="ECO:0000256" key="2">
    <source>
        <dbReference type="ARBA" id="ARBA00022700"/>
    </source>
</evidence>
<protein>
    <recommendedName>
        <fullName evidence="6">Regulator of G-protein signaling 9-binding protein</fullName>
    </recommendedName>
</protein>
<sequence>MPRCGAPFPITKLLAPLRSSSPHCKALWPREQCSGARMAALSAATAGHRQLVLQLGGSADCAQLREELRRSSARVCELSTARCRLLAPPGPEEHLELEWLWVLFLSALELFLQDLRKAQHLRQLFAVQGPGVAPLCTGLGGRREWGRPGRRGSRRGPEQPPAAPHPEEEIEQVRAMLAEMESRANILPWTVEAAQQGRTGGSVAAGAGAAWGQRHAARPRPGAGLCCQVL</sequence>